<dbReference type="EMBL" id="AVOT02025593">
    <property type="protein sequence ID" value="MBW0516963.1"/>
    <property type="molecule type" value="Genomic_DNA"/>
</dbReference>
<evidence type="ECO:0008006" key="3">
    <source>
        <dbReference type="Google" id="ProtNLM"/>
    </source>
</evidence>
<proteinExistence type="predicted"/>
<accession>A0A9Q3EA01</accession>
<reference evidence="1" key="1">
    <citation type="submission" date="2021-03" db="EMBL/GenBank/DDBJ databases">
        <title>Draft genome sequence of rust myrtle Austropuccinia psidii MF-1, a brazilian biotype.</title>
        <authorList>
            <person name="Quecine M.C."/>
            <person name="Pachon D.M.R."/>
            <person name="Bonatelli M.L."/>
            <person name="Correr F.H."/>
            <person name="Franceschini L.M."/>
            <person name="Leite T.F."/>
            <person name="Margarido G.R.A."/>
            <person name="Almeida C.A."/>
            <person name="Ferrarezi J.A."/>
            <person name="Labate C.A."/>
        </authorList>
    </citation>
    <scope>NUCLEOTIDE SEQUENCE</scope>
    <source>
        <strain evidence="1">MF-1</strain>
    </source>
</reference>
<evidence type="ECO:0000313" key="2">
    <source>
        <dbReference type="Proteomes" id="UP000765509"/>
    </source>
</evidence>
<gene>
    <name evidence="1" type="ORF">O181_056678</name>
</gene>
<organism evidence="1 2">
    <name type="scientific">Austropuccinia psidii MF-1</name>
    <dbReference type="NCBI Taxonomy" id="1389203"/>
    <lineage>
        <taxon>Eukaryota</taxon>
        <taxon>Fungi</taxon>
        <taxon>Dikarya</taxon>
        <taxon>Basidiomycota</taxon>
        <taxon>Pucciniomycotina</taxon>
        <taxon>Pucciniomycetes</taxon>
        <taxon>Pucciniales</taxon>
        <taxon>Sphaerophragmiaceae</taxon>
        <taxon>Austropuccinia</taxon>
    </lineage>
</organism>
<dbReference type="AlphaFoldDB" id="A0A9Q3EA01"/>
<protein>
    <recommendedName>
        <fullName evidence="3">Reverse transcriptase domain-containing protein</fullName>
    </recommendedName>
</protein>
<comment type="caution">
    <text evidence="1">The sequence shown here is derived from an EMBL/GenBank/DDBJ whole genome shotgun (WGS) entry which is preliminary data.</text>
</comment>
<name>A0A9Q3EA01_9BASI</name>
<dbReference type="Proteomes" id="UP000765509">
    <property type="component" value="Unassembled WGS sequence"/>
</dbReference>
<keyword evidence="2" id="KW-1185">Reference proteome</keyword>
<evidence type="ECO:0000313" key="1">
    <source>
        <dbReference type="EMBL" id="MBW0516963.1"/>
    </source>
</evidence>
<sequence length="138" mass="16135">MFWIHADDGVLVTSNDTIMERLKLMLIKILKLKWDKNINIIVGIEVKRERYGLILKQRGKIKKLIQATDSCITSSQPLHEINLESSPASQSDRNYLLARWMILYLAQTKGQDVMYIMNYLARVSMEAQHNHWKALKHL</sequence>